<evidence type="ECO:0000313" key="6">
    <source>
        <dbReference type="EMBL" id="KAK7808098.1"/>
    </source>
</evidence>
<evidence type="ECO:0000256" key="2">
    <source>
        <dbReference type="ARBA" id="ARBA00022980"/>
    </source>
</evidence>
<name>A0AAW0I147_MYOGA</name>
<organism evidence="6 7">
    <name type="scientific">Myodes glareolus</name>
    <name type="common">Bank vole</name>
    <name type="synonym">Clethrionomys glareolus</name>
    <dbReference type="NCBI Taxonomy" id="447135"/>
    <lineage>
        <taxon>Eukaryota</taxon>
        <taxon>Metazoa</taxon>
        <taxon>Chordata</taxon>
        <taxon>Craniata</taxon>
        <taxon>Vertebrata</taxon>
        <taxon>Euteleostomi</taxon>
        <taxon>Mammalia</taxon>
        <taxon>Eutheria</taxon>
        <taxon>Euarchontoglires</taxon>
        <taxon>Glires</taxon>
        <taxon>Rodentia</taxon>
        <taxon>Myomorpha</taxon>
        <taxon>Muroidea</taxon>
        <taxon>Cricetidae</taxon>
        <taxon>Arvicolinae</taxon>
        <taxon>Myodes</taxon>
    </lineage>
</organism>
<protein>
    <recommendedName>
        <fullName evidence="4">Small ribosomal subunit protein eS6</fullName>
    </recommendedName>
    <alternativeName>
        <fullName evidence="5">40S ribosomal protein S6</fullName>
    </alternativeName>
</protein>
<dbReference type="Pfam" id="PF01092">
    <property type="entry name" value="Ribosomal_S6e"/>
    <property type="match status" value="1"/>
</dbReference>
<evidence type="ECO:0000256" key="1">
    <source>
        <dbReference type="ARBA" id="ARBA00009312"/>
    </source>
</evidence>
<evidence type="ECO:0000256" key="4">
    <source>
        <dbReference type="ARBA" id="ARBA00035278"/>
    </source>
</evidence>
<gene>
    <name evidence="6" type="ORF">U0070_009412</name>
</gene>
<dbReference type="GO" id="GO:0003735">
    <property type="term" value="F:structural constituent of ribosome"/>
    <property type="evidence" value="ECO:0007669"/>
    <property type="project" value="InterPro"/>
</dbReference>
<reference evidence="6 7" key="1">
    <citation type="journal article" date="2023" name="bioRxiv">
        <title>Conserved and derived expression patterns and positive selection on dental genes reveal complex evolutionary context of ever-growing rodent molars.</title>
        <authorList>
            <person name="Calamari Z.T."/>
            <person name="Song A."/>
            <person name="Cohen E."/>
            <person name="Akter M."/>
            <person name="Roy R.D."/>
            <person name="Hallikas O."/>
            <person name="Christensen M.M."/>
            <person name="Li P."/>
            <person name="Marangoni P."/>
            <person name="Jernvall J."/>
            <person name="Klein O.D."/>
        </authorList>
    </citation>
    <scope>NUCLEOTIDE SEQUENCE [LARGE SCALE GENOMIC DNA]</scope>
    <source>
        <strain evidence="6">V071</strain>
    </source>
</reference>
<keyword evidence="3" id="KW-0687">Ribonucleoprotein</keyword>
<proteinExistence type="inferred from homology"/>
<dbReference type="InterPro" id="IPR001377">
    <property type="entry name" value="Ribosomal_eS6"/>
</dbReference>
<dbReference type="GO" id="GO:1990904">
    <property type="term" value="C:ribonucleoprotein complex"/>
    <property type="evidence" value="ECO:0007669"/>
    <property type="project" value="UniProtKB-KW"/>
</dbReference>
<evidence type="ECO:0000256" key="3">
    <source>
        <dbReference type="ARBA" id="ARBA00023274"/>
    </source>
</evidence>
<dbReference type="EMBL" id="JBBHLL010000248">
    <property type="protein sequence ID" value="KAK7808098.1"/>
    <property type="molecule type" value="Genomic_DNA"/>
</dbReference>
<evidence type="ECO:0000256" key="5">
    <source>
        <dbReference type="ARBA" id="ARBA00035403"/>
    </source>
</evidence>
<dbReference type="SMART" id="SM01405">
    <property type="entry name" value="Ribosomal_S6e"/>
    <property type="match status" value="1"/>
</dbReference>
<keyword evidence="2" id="KW-0689">Ribosomal protein</keyword>
<sequence>MKLSISALATGYEQLTEVNDECECRSFYEKHKAMKVAAAALGEEWKVSVVRIRGDDVHQDAVRKPLNQEGKKPRTRAPVSQCLVILRVLQHKRLHFALKKQCTKKNKEVAEYDKLLA</sequence>
<keyword evidence="7" id="KW-1185">Reference proteome</keyword>
<evidence type="ECO:0000313" key="7">
    <source>
        <dbReference type="Proteomes" id="UP001488838"/>
    </source>
</evidence>
<dbReference type="PANTHER" id="PTHR11502">
    <property type="entry name" value="40S RIBOSOMAL PROTEIN S6"/>
    <property type="match status" value="1"/>
</dbReference>
<accession>A0AAW0I147</accession>
<comment type="similarity">
    <text evidence="1">Belongs to the eukaryotic ribosomal protein eS6 family.</text>
</comment>
<dbReference type="Gene3D" id="1.20.5.2650">
    <property type="match status" value="1"/>
</dbReference>
<comment type="caution">
    <text evidence="6">The sequence shown here is derived from an EMBL/GenBank/DDBJ whole genome shotgun (WGS) entry which is preliminary data.</text>
</comment>
<dbReference type="AlphaFoldDB" id="A0AAW0I147"/>
<dbReference type="GO" id="GO:0006412">
    <property type="term" value="P:translation"/>
    <property type="evidence" value="ECO:0007669"/>
    <property type="project" value="InterPro"/>
</dbReference>
<dbReference type="GO" id="GO:0005840">
    <property type="term" value="C:ribosome"/>
    <property type="evidence" value="ECO:0007669"/>
    <property type="project" value="UniProtKB-KW"/>
</dbReference>
<dbReference type="Proteomes" id="UP001488838">
    <property type="component" value="Unassembled WGS sequence"/>
</dbReference>